<name>A0ABR3FD70_9AGAR</name>
<feature type="non-terminal residue" evidence="2">
    <location>
        <position position="133"/>
    </location>
</feature>
<keyword evidence="3" id="KW-1185">Reference proteome</keyword>
<keyword evidence="1" id="KW-0472">Membrane</keyword>
<keyword evidence="1" id="KW-0812">Transmembrane</keyword>
<evidence type="ECO:0000313" key="3">
    <source>
        <dbReference type="Proteomes" id="UP001465976"/>
    </source>
</evidence>
<evidence type="ECO:0000313" key="2">
    <source>
        <dbReference type="EMBL" id="KAL0573267.1"/>
    </source>
</evidence>
<comment type="caution">
    <text evidence="2">The sequence shown here is derived from an EMBL/GenBank/DDBJ whole genome shotgun (WGS) entry which is preliminary data.</text>
</comment>
<organism evidence="2 3">
    <name type="scientific">Marasmius crinis-equi</name>
    <dbReference type="NCBI Taxonomy" id="585013"/>
    <lineage>
        <taxon>Eukaryota</taxon>
        <taxon>Fungi</taxon>
        <taxon>Dikarya</taxon>
        <taxon>Basidiomycota</taxon>
        <taxon>Agaricomycotina</taxon>
        <taxon>Agaricomycetes</taxon>
        <taxon>Agaricomycetidae</taxon>
        <taxon>Agaricales</taxon>
        <taxon>Marasmiineae</taxon>
        <taxon>Marasmiaceae</taxon>
        <taxon>Marasmius</taxon>
    </lineage>
</organism>
<protein>
    <submittedName>
        <fullName evidence="2">Uncharacterized protein</fullName>
    </submittedName>
</protein>
<feature type="transmembrane region" description="Helical" evidence="1">
    <location>
        <begin position="37"/>
        <end position="54"/>
    </location>
</feature>
<dbReference type="EMBL" id="JBAHYK010000523">
    <property type="protein sequence ID" value="KAL0573267.1"/>
    <property type="molecule type" value="Genomic_DNA"/>
</dbReference>
<feature type="transmembrane region" description="Helical" evidence="1">
    <location>
        <begin position="66"/>
        <end position="87"/>
    </location>
</feature>
<keyword evidence="1" id="KW-1133">Transmembrane helix</keyword>
<evidence type="ECO:0000256" key="1">
    <source>
        <dbReference type="SAM" id="Phobius"/>
    </source>
</evidence>
<accession>A0ABR3FD70</accession>
<gene>
    <name evidence="2" type="ORF">V5O48_008694</name>
</gene>
<reference evidence="2 3" key="1">
    <citation type="submission" date="2024-02" db="EMBL/GenBank/DDBJ databases">
        <title>A draft genome for the cacao thread blight pathogen Marasmius crinis-equi.</title>
        <authorList>
            <person name="Cohen S.P."/>
            <person name="Baruah I.K."/>
            <person name="Amoako-Attah I."/>
            <person name="Bukari Y."/>
            <person name="Meinhardt L.W."/>
            <person name="Bailey B.A."/>
        </authorList>
    </citation>
    <scope>NUCLEOTIDE SEQUENCE [LARGE SCALE GENOMIC DNA]</scope>
    <source>
        <strain evidence="2 3">GH-76</strain>
    </source>
</reference>
<dbReference type="Proteomes" id="UP001465976">
    <property type="component" value="Unassembled WGS sequence"/>
</dbReference>
<proteinExistence type="predicted"/>
<sequence length="133" mass="14654">MASNDTVPSGNPYAPQEPAPLLLLEHCDWAGTNISEIFYGGTIVLFFCCIKALLWPSHSRKPNYYLACYSFVIFSLGTIFVAMNVHLTQLSFIDDRNFPGGPEGFALANASTWRAIVPNSCFVIANWMADGLL</sequence>